<protein>
    <submittedName>
        <fullName evidence="2">MBL fold hydrolase</fullName>
    </submittedName>
</protein>
<name>A0ABN2VQD2_9ACTN</name>
<dbReference type="Pfam" id="PF13483">
    <property type="entry name" value="Lactamase_B_3"/>
    <property type="match status" value="1"/>
</dbReference>
<proteinExistence type="predicted"/>
<comment type="caution">
    <text evidence="2">The sequence shown here is derived from an EMBL/GenBank/DDBJ whole genome shotgun (WGS) entry which is preliminary data.</text>
</comment>
<evidence type="ECO:0000313" key="3">
    <source>
        <dbReference type="Proteomes" id="UP001501480"/>
    </source>
</evidence>
<dbReference type="Proteomes" id="UP001501480">
    <property type="component" value="Unassembled WGS sequence"/>
</dbReference>
<keyword evidence="3" id="KW-1185">Reference proteome</keyword>
<accession>A0ABN2VQD2</accession>
<dbReference type="SUPFAM" id="SSF56281">
    <property type="entry name" value="Metallo-hydrolase/oxidoreductase"/>
    <property type="match status" value="1"/>
</dbReference>
<evidence type="ECO:0000313" key="2">
    <source>
        <dbReference type="EMBL" id="GAA2069233.1"/>
    </source>
</evidence>
<evidence type="ECO:0000259" key="1">
    <source>
        <dbReference type="SMART" id="SM00849"/>
    </source>
</evidence>
<dbReference type="SMART" id="SM00849">
    <property type="entry name" value="Lactamase_B"/>
    <property type="match status" value="1"/>
</dbReference>
<organism evidence="2 3">
    <name type="scientific">Aeromicrobium halocynthiae</name>
    <dbReference type="NCBI Taxonomy" id="560557"/>
    <lineage>
        <taxon>Bacteria</taxon>
        <taxon>Bacillati</taxon>
        <taxon>Actinomycetota</taxon>
        <taxon>Actinomycetes</taxon>
        <taxon>Propionibacteriales</taxon>
        <taxon>Nocardioidaceae</taxon>
        <taxon>Aeromicrobium</taxon>
    </lineage>
</organism>
<dbReference type="InterPro" id="IPR050114">
    <property type="entry name" value="UPF0173_UPF0282_UlaG_hydrolase"/>
</dbReference>
<dbReference type="InterPro" id="IPR001279">
    <property type="entry name" value="Metallo-B-lactamas"/>
</dbReference>
<dbReference type="Gene3D" id="3.60.15.10">
    <property type="entry name" value="Ribonuclease Z/Hydroxyacylglutathione hydrolase-like"/>
    <property type="match status" value="1"/>
</dbReference>
<keyword evidence="2" id="KW-0378">Hydrolase</keyword>
<gene>
    <name evidence="2" type="ORF">GCM10009821_01910</name>
</gene>
<dbReference type="EMBL" id="BAAAPY010000001">
    <property type="protein sequence ID" value="GAA2069233.1"/>
    <property type="molecule type" value="Genomic_DNA"/>
</dbReference>
<feature type="domain" description="Metallo-beta-lactamase" evidence="1">
    <location>
        <begin position="7"/>
        <end position="177"/>
    </location>
</feature>
<dbReference type="PANTHER" id="PTHR43546">
    <property type="entry name" value="UPF0173 METAL-DEPENDENT HYDROLASE MJ1163-RELATED"/>
    <property type="match status" value="1"/>
</dbReference>
<reference evidence="2 3" key="1">
    <citation type="journal article" date="2019" name="Int. J. Syst. Evol. Microbiol.">
        <title>The Global Catalogue of Microorganisms (GCM) 10K type strain sequencing project: providing services to taxonomists for standard genome sequencing and annotation.</title>
        <authorList>
            <consortium name="The Broad Institute Genomics Platform"/>
            <consortium name="The Broad Institute Genome Sequencing Center for Infectious Disease"/>
            <person name="Wu L."/>
            <person name="Ma J."/>
        </authorList>
    </citation>
    <scope>NUCLEOTIDE SEQUENCE [LARGE SCALE GENOMIC DNA]</scope>
    <source>
        <strain evidence="2 3">JCM 15749</strain>
    </source>
</reference>
<dbReference type="PANTHER" id="PTHR43546:SF3">
    <property type="entry name" value="UPF0173 METAL-DEPENDENT HYDROLASE MJ1163"/>
    <property type="match status" value="1"/>
</dbReference>
<sequence>MEITRFGHAALLVTTDETRVLIDPGAFCRPEVFDLDGLDAVVVTHQHPDHLDPDRVGTLLDANPDAVLLCDPETAAQQPSDRWTVNRDGSEHRIGDLVLRGVGVHHAEILPTLPRVTNVGVLVDDGATTLLHPGDSYASTPDGVDVLALPLAAPWAKISETVSFARAVAPTTVLPIHDATISEVAYDVYWGHVVRAAGVADARRLGPDGRLTTV</sequence>
<dbReference type="RefSeq" id="WP_344323210.1">
    <property type="nucleotide sequence ID" value="NZ_BAAAPY010000001.1"/>
</dbReference>
<dbReference type="InterPro" id="IPR036866">
    <property type="entry name" value="RibonucZ/Hydroxyglut_hydro"/>
</dbReference>
<dbReference type="GO" id="GO:0016787">
    <property type="term" value="F:hydrolase activity"/>
    <property type="evidence" value="ECO:0007669"/>
    <property type="project" value="UniProtKB-KW"/>
</dbReference>